<feature type="binding site" evidence="8">
    <location>
        <position position="314"/>
    </location>
    <ligand>
        <name>Mn(2+)</name>
        <dbReference type="ChEBI" id="CHEBI:29035"/>
        <label>2</label>
    </ligand>
</feature>
<dbReference type="SUPFAM" id="SSF53187">
    <property type="entry name" value="Zn-dependent exopeptidases"/>
    <property type="match status" value="1"/>
</dbReference>
<evidence type="ECO:0000259" key="10">
    <source>
        <dbReference type="PROSITE" id="PS00631"/>
    </source>
</evidence>
<dbReference type="EC" id="3.4.11.10" evidence="8"/>
<comment type="subcellular location">
    <subcellularLocation>
        <location evidence="8">Cytoplasm</location>
    </subcellularLocation>
</comment>
<comment type="caution">
    <text evidence="11">The sequence shown here is derived from an EMBL/GenBank/DDBJ whole genome shotgun (WGS) entry which is preliminary data.</text>
</comment>
<feature type="binding site" evidence="8">
    <location>
        <position position="373"/>
    </location>
    <ligand>
        <name>Mn(2+)</name>
        <dbReference type="ChEBI" id="CHEBI:29035"/>
        <label>1</label>
    </ligand>
</feature>
<evidence type="ECO:0000256" key="1">
    <source>
        <dbReference type="ARBA" id="ARBA00000135"/>
    </source>
</evidence>
<dbReference type="Pfam" id="PF02789">
    <property type="entry name" value="Peptidase_M17_N"/>
    <property type="match status" value="1"/>
</dbReference>
<dbReference type="Gene3D" id="3.40.630.10">
    <property type="entry name" value="Zn peptidases"/>
    <property type="match status" value="1"/>
</dbReference>
<keyword evidence="9" id="KW-0732">Signal</keyword>
<comment type="function">
    <text evidence="8">Presumably involved in the processing and regular turnover of intracellular proteins. Catalyzes the removal of unsubstituted N-terminal amino acids from various peptides.</text>
</comment>
<dbReference type="Gene3D" id="3.40.220.10">
    <property type="entry name" value="Leucine Aminopeptidase, subunit E, domain 1"/>
    <property type="match status" value="1"/>
</dbReference>
<reference evidence="12" key="1">
    <citation type="journal article" date="2019" name="Int. J. Syst. Evol. Microbiol.">
        <title>The Global Catalogue of Microorganisms (GCM) 10K type strain sequencing project: providing services to taxonomists for standard genome sequencing and annotation.</title>
        <authorList>
            <consortium name="The Broad Institute Genomics Platform"/>
            <consortium name="The Broad Institute Genome Sequencing Center for Infectious Disease"/>
            <person name="Wu L."/>
            <person name="Ma J."/>
        </authorList>
    </citation>
    <scope>NUCLEOTIDE SEQUENCE [LARGE SCALE GENOMIC DNA]</scope>
    <source>
        <strain evidence="12">KCTC 42953</strain>
    </source>
</reference>
<dbReference type="InterPro" id="IPR023042">
    <property type="entry name" value="Peptidase_M17_leu_NH2_pept"/>
</dbReference>
<dbReference type="SUPFAM" id="SSF52949">
    <property type="entry name" value="Macro domain-like"/>
    <property type="match status" value="1"/>
</dbReference>
<gene>
    <name evidence="8" type="primary">pepA</name>
    <name evidence="11" type="ORF">ACFODZ_15910</name>
</gene>
<evidence type="ECO:0000256" key="8">
    <source>
        <dbReference type="HAMAP-Rule" id="MF_00181"/>
    </source>
</evidence>
<comment type="similarity">
    <text evidence="3 8">Belongs to the peptidase M17 family.</text>
</comment>
<evidence type="ECO:0000256" key="7">
    <source>
        <dbReference type="ARBA" id="ARBA00023211"/>
    </source>
</evidence>
<dbReference type="PANTHER" id="PTHR11963">
    <property type="entry name" value="LEUCINE AMINOPEPTIDASE-RELATED"/>
    <property type="match status" value="1"/>
</dbReference>
<evidence type="ECO:0000256" key="3">
    <source>
        <dbReference type="ARBA" id="ARBA00009528"/>
    </source>
</evidence>
<dbReference type="GO" id="GO:0004177">
    <property type="term" value="F:aminopeptidase activity"/>
    <property type="evidence" value="ECO:0007669"/>
    <property type="project" value="UniProtKB-KW"/>
</dbReference>
<keyword evidence="8" id="KW-0479">Metal-binding</keyword>
<dbReference type="InterPro" id="IPR000819">
    <property type="entry name" value="Peptidase_M17_C"/>
</dbReference>
<organism evidence="11 12">
    <name type="scientific">Marinicella sediminis</name>
    <dbReference type="NCBI Taxonomy" id="1792834"/>
    <lineage>
        <taxon>Bacteria</taxon>
        <taxon>Pseudomonadati</taxon>
        <taxon>Pseudomonadota</taxon>
        <taxon>Gammaproteobacteria</taxon>
        <taxon>Lysobacterales</taxon>
        <taxon>Marinicellaceae</taxon>
        <taxon>Marinicella</taxon>
    </lineage>
</organism>
<dbReference type="NCBIfam" id="NF002077">
    <property type="entry name" value="PRK00913.2-4"/>
    <property type="match status" value="1"/>
</dbReference>
<dbReference type="RefSeq" id="WP_157892979.1">
    <property type="nucleotide sequence ID" value="NZ_JBHRTS010000010.1"/>
</dbReference>
<comment type="cofactor">
    <cofactor evidence="8">
        <name>Mn(2+)</name>
        <dbReference type="ChEBI" id="CHEBI:29035"/>
    </cofactor>
    <text evidence="8">Binds 2 manganese ions per subunit.</text>
</comment>
<keyword evidence="12" id="KW-1185">Reference proteome</keyword>
<evidence type="ECO:0000313" key="12">
    <source>
        <dbReference type="Proteomes" id="UP001595533"/>
    </source>
</evidence>
<evidence type="ECO:0000256" key="5">
    <source>
        <dbReference type="ARBA" id="ARBA00022670"/>
    </source>
</evidence>
<keyword evidence="7 8" id="KW-0464">Manganese</keyword>
<keyword evidence="5 8" id="KW-0645">Protease</keyword>
<feature type="binding site" evidence="8">
    <location>
        <position position="375"/>
    </location>
    <ligand>
        <name>Mn(2+)</name>
        <dbReference type="ChEBI" id="CHEBI:29035"/>
        <label>2</label>
    </ligand>
</feature>
<protein>
    <recommendedName>
        <fullName evidence="8">Probable cytosol aminopeptidase</fullName>
        <ecNumber evidence="8">3.4.11.1</ecNumber>
    </recommendedName>
    <alternativeName>
        <fullName evidence="8">Leucine aminopeptidase</fullName>
        <shortName evidence="8">LAP</shortName>
        <ecNumber evidence="8">3.4.11.10</ecNumber>
    </alternativeName>
    <alternativeName>
        <fullName evidence="8">Leucyl aminopeptidase</fullName>
    </alternativeName>
</protein>
<dbReference type="InterPro" id="IPR011356">
    <property type="entry name" value="Leucine_aapep/pepB"/>
</dbReference>
<keyword evidence="6 8" id="KW-0378">Hydrolase</keyword>
<keyword evidence="4 8" id="KW-0031">Aminopeptidase</keyword>
<dbReference type="EC" id="3.4.11.1" evidence="8"/>
<comment type="catalytic activity">
    <reaction evidence="1 8">
        <text>Release of an N-terminal amino acid, Xaa-|-Yaa-, in which Xaa is preferably Leu, but may be other amino acids including Pro although not Arg or Lys, and Yaa may be Pro. Amino acid amides and methyl esters are also readily hydrolyzed, but rates on arylamides are exceedingly low.</text>
        <dbReference type="EC" id="3.4.11.1"/>
    </reaction>
</comment>
<evidence type="ECO:0000256" key="4">
    <source>
        <dbReference type="ARBA" id="ARBA00022438"/>
    </source>
</evidence>
<keyword evidence="8" id="KW-0963">Cytoplasm</keyword>
<comment type="catalytic activity">
    <reaction evidence="2 8">
        <text>Release of an N-terminal amino acid, preferentially leucine, but not glutamic or aspartic acids.</text>
        <dbReference type="EC" id="3.4.11.10"/>
    </reaction>
</comment>
<accession>A0ABV7JI27</accession>
<sequence>MYIFFRAFLTAMLLTISTTQNASDHPAPALTDVQFTDQWPADGHLILGVFQEQSPTWPNTEGSTEIRLALSHALKANDFTGEWLKTQVITAPAASGLKQILLVGMGHPDDPRKPIDWQNLGGHAIQTAVNHFSAAAPMSFDVANVPSPEQVVAHLALGAKLGGYYFDRYYTDDSRLKHIEQLTVVTDDPQATHAYYAQQLNPVADAIILTRNMSNEPANVIYPESFVDQWRQHFKGLKNIKIRVYDEKDMQKQGMGALYGVGKGSARPPRMMVVEYMAGGQDEAPVVVVGKGITFDTGGISLKNPPNMWNMKFDMSGAASSMGTLYALAARGAKVNAVAIAALAENMPGPNAQRPGDVVHSLSGKTIQIRSTDAEGRLVLADGMYYADSTYDPALLVDLATLTGSVGRALGKDYAGLFTRHDDLVQPFINAGLDSGDEVWQLPLNDNHFKAIENQVADVMNSGPDAPGASAGAAFIGAFVRDTTPWVHLDIAGVAWGDKASPTHSSPGATAYGIRLLNEYIITHFENSSE</sequence>
<feature type="binding site" evidence="8">
    <location>
        <position position="296"/>
    </location>
    <ligand>
        <name>Mn(2+)</name>
        <dbReference type="ChEBI" id="CHEBI:29035"/>
        <label>2</label>
    </ligand>
</feature>
<dbReference type="InterPro" id="IPR008283">
    <property type="entry name" value="Peptidase_M17_N"/>
</dbReference>
<dbReference type="PANTHER" id="PTHR11963:SF23">
    <property type="entry name" value="CYTOSOL AMINOPEPTIDASE"/>
    <property type="match status" value="1"/>
</dbReference>
<feature type="chain" id="PRO_5045219383" description="Probable cytosol aminopeptidase" evidence="9">
    <location>
        <begin position="23"/>
        <end position="530"/>
    </location>
</feature>
<dbReference type="CDD" id="cd00433">
    <property type="entry name" value="Peptidase_M17"/>
    <property type="match status" value="1"/>
</dbReference>
<feature type="binding site" evidence="8">
    <location>
        <position position="296"/>
    </location>
    <ligand>
        <name>Mn(2+)</name>
        <dbReference type="ChEBI" id="CHEBI:29035"/>
        <label>1</label>
    </ligand>
</feature>
<feature type="binding site" evidence="8">
    <location>
        <position position="375"/>
    </location>
    <ligand>
        <name>Mn(2+)</name>
        <dbReference type="ChEBI" id="CHEBI:29035"/>
        <label>1</label>
    </ligand>
</feature>
<feature type="signal peptide" evidence="9">
    <location>
        <begin position="1"/>
        <end position="22"/>
    </location>
</feature>
<dbReference type="EMBL" id="JBHRTS010000010">
    <property type="protein sequence ID" value="MFC3195741.1"/>
    <property type="molecule type" value="Genomic_DNA"/>
</dbReference>
<dbReference type="Proteomes" id="UP001595533">
    <property type="component" value="Unassembled WGS sequence"/>
</dbReference>
<feature type="active site" evidence="8">
    <location>
        <position position="377"/>
    </location>
</feature>
<proteinExistence type="inferred from homology"/>
<name>A0ABV7JI27_9GAMM</name>
<feature type="binding site" evidence="8">
    <location>
        <position position="291"/>
    </location>
    <ligand>
        <name>Mn(2+)</name>
        <dbReference type="ChEBI" id="CHEBI:29035"/>
        <label>2</label>
    </ligand>
</feature>
<dbReference type="PROSITE" id="PS00631">
    <property type="entry name" value="CYTOSOL_AP"/>
    <property type="match status" value="1"/>
</dbReference>
<evidence type="ECO:0000256" key="2">
    <source>
        <dbReference type="ARBA" id="ARBA00000967"/>
    </source>
</evidence>
<dbReference type="HAMAP" id="MF_00181">
    <property type="entry name" value="Cytosol_peptidase_M17"/>
    <property type="match status" value="1"/>
</dbReference>
<evidence type="ECO:0000256" key="9">
    <source>
        <dbReference type="SAM" id="SignalP"/>
    </source>
</evidence>
<evidence type="ECO:0000256" key="6">
    <source>
        <dbReference type="ARBA" id="ARBA00022801"/>
    </source>
</evidence>
<dbReference type="InterPro" id="IPR043472">
    <property type="entry name" value="Macro_dom-like"/>
</dbReference>
<feature type="domain" description="Cytosol aminopeptidase" evidence="10">
    <location>
        <begin position="371"/>
        <end position="378"/>
    </location>
</feature>
<evidence type="ECO:0000313" key="11">
    <source>
        <dbReference type="EMBL" id="MFC3195741.1"/>
    </source>
</evidence>
<dbReference type="Pfam" id="PF00883">
    <property type="entry name" value="Peptidase_M17"/>
    <property type="match status" value="1"/>
</dbReference>
<dbReference type="PRINTS" id="PR00481">
    <property type="entry name" value="LAMNOPPTDASE"/>
</dbReference>
<feature type="active site" evidence="8">
    <location>
        <position position="303"/>
    </location>
</feature>